<reference evidence="1 2" key="1">
    <citation type="submission" date="2022-10" db="EMBL/GenBank/DDBJ databases">
        <title>Chitinophaga nivalis PC15 sp. nov., isolated from Pyeongchang county, South Korea.</title>
        <authorList>
            <person name="Trinh H.N."/>
        </authorList>
    </citation>
    <scope>NUCLEOTIDE SEQUENCE [LARGE SCALE GENOMIC DNA]</scope>
    <source>
        <strain evidence="1 2">PC14</strain>
    </source>
</reference>
<comment type="caution">
    <text evidence="1">The sequence shown here is derived from an EMBL/GenBank/DDBJ whole genome shotgun (WGS) entry which is preliminary data.</text>
</comment>
<organism evidence="1 2">
    <name type="scientific">Chitinophaga nivalis</name>
    <dbReference type="NCBI Taxonomy" id="2991709"/>
    <lineage>
        <taxon>Bacteria</taxon>
        <taxon>Pseudomonadati</taxon>
        <taxon>Bacteroidota</taxon>
        <taxon>Chitinophagia</taxon>
        <taxon>Chitinophagales</taxon>
        <taxon>Chitinophagaceae</taxon>
        <taxon>Chitinophaga</taxon>
    </lineage>
</organism>
<evidence type="ECO:0000313" key="2">
    <source>
        <dbReference type="Proteomes" id="UP001207742"/>
    </source>
</evidence>
<name>A0ABT3IVB3_9BACT</name>
<gene>
    <name evidence="1" type="ORF">OL497_28720</name>
</gene>
<dbReference type="EMBL" id="JAPDNS010000002">
    <property type="protein sequence ID" value="MCW3487910.1"/>
    <property type="molecule type" value="Genomic_DNA"/>
</dbReference>
<protein>
    <submittedName>
        <fullName evidence="1">Uncharacterized protein</fullName>
    </submittedName>
</protein>
<keyword evidence="2" id="KW-1185">Reference proteome</keyword>
<dbReference type="RefSeq" id="WP_264734716.1">
    <property type="nucleotide sequence ID" value="NZ_JAPDNR010000001.1"/>
</dbReference>
<accession>A0ABT3IVB3</accession>
<evidence type="ECO:0000313" key="1">
    <source>
        <dbReference type="EMBL" id="MCW3487910.1"/>
    </source>
</evidence>
<dbReference type="Proteomes" id="UP001207742">
    <property type="component" value="Unassembled WGS sequence"/>
</dbReference>
<sequence>MDSKPRKLFVLVGYPLAGTKRTLQHVFDRKHFFPFKRPFTAPHLNGQSFVVINASNSTITSAAYLAHVRDVLEHHIHAHISFAIGISLVFDNSEHDVRPILQYLHHSRFDVHYLLLYSCMDEKRVINEEDLTLFRKCVQRGKIDLFDLLVSHSTARLDRRSTNISRHIQALLKCDDNLPVESP</sequence>
<proteinExistence type="predicted"/>